<comment type="function">
    <text evidence="8">S-adenosyl-L-methionine-dependent 2'-O-ribose methyltransferase that catalyzes the formation of 2'-O-methylguanosine at position 18 (Gm18) in a subset of tRNA. Selectively mediates Gm18 methylation of tRNAGln-TTG/CTG and tRNASer-TGA/GCT. Gm18 modification can enhance the stability of modified tRNAs.</text>
</comment>
<dbReference type="FunFam" id="3.40.1280.10:FF:000010">
    <property type="entry name" value="probable methyltransferase TARBP1"/>
    <property type="match status" value="1"/>
</dbReference>
<dbReference type="Gene3D" id="3.40.1280.10">
    <property type="match status" value="1"/>
</dbReference>
<evidence type="ECO:0000256" key="6">
    <source>
        <dbReference type="ARBA" id="ARBA00022990"/>
    </source>
</evidence>
<evidence type="ECO:0000256" key="5">
    <source>
        <dbReference type="ARBA" id="ARBA00022884"/>
    </source>
</evidence>
<keyword evidence="4" id="KW-0949">S-adenosyl-L-methionine</keyword>
<dbReference type="EMBL" id="VIIS01001067">
    <property type="protein sequence ID" value="KAF0302385.1"/>
    <property type="molecule type" value="Genomic_DNA"/>
</dbReference>
<dbReference type="PANTHER" id="PTHR12029">
    <property type="entry name" value="RNA METHYLTRANSFERASE"/>
    <property type="match status" value="1"/>
</dbReference>
<dbReference type="PANTHER" id="PTHR12029:SF11">
    <property type="entry name" value="METHYLTRANSFERASE TARBP1-RELATED"/>
    <property type="match status" value="1"/>
</dbReference>
<evidence type="ECO:0000256" key="9">
    <source>
        <dbReference type="ARBA" id="ARBA00093594"/>
    </source>
</evidence>
<sequence>MPQMVSVLSTIQESEGEYTAGAISECTISILEKCLLLCDCDKLKTELLERAVAVLSAVFVCSDGSYASEPWSRGLRCVSRLAAAAVSSLSDVSLQPHLPALAAVLFGLVSSARPAAALAGVATLGPLLLSRPEFRAAHAAQLWTLLRPADAADLARCLAAACAMADHLLSPPPELLWPLLGAGLTADDPLQRKRARYLLQRAVETRRAAGEDTQCRWLPWSSASARRAAPLWDDLALLLETLEGKQVHLIRPVMAKLDTLLVNTELVPLFWSLCVLRRAFGHGNAFVVRWGVLRALRLPHVDEIETFVTSALIPALNDAALFADVDLHAVLSSWEPAEAGCEYQCDSMPPPTETGGQLRTFLCAYLSGDALERRAAALTDAVAGQSWSSVALLHVAHALAAVPAGRCLDAAPALTLCRSLSERLAAQEAAEVMAALAAERSPVRGRLLGGALRILETTLPLTADHPVLPPLHAALVECHTDLYRPRNAVVSDMALLAGLVGKPDDDKQAPSAAVRQLIGVVIPCVGEYIVRQVEAAATAEDLTLCEFYAELLRAAAAVGWRVAVETVVHRLCGVATSAHPLRVHASVVTLAGVAGALVSAVTSTNLGPELLREAATAAWTALHEHRRSEVFVLSLPGLSRLVFTADTLTNPDLADLVQDMSERLLQLAESVPAALLALISQLNSVWSTDSSSLPRHLPTVTAALLHGAVHRRDRRALQDTVGFVSGPAAPSTADHLLDKAIRAAGVAALGLLMKRGPAAAVAELAEELRGRADRAGEGRHFGNSASHRVQQRAYQALLVLHTALSPDEREKLCISTCDRLLRCHPQPSVRYLQEWLVVLLCLRQVLLIAHVWDHMDKAALHRLWLLAEKRAMSAILSEFEVVHASVSQSLEYGNANKNSQLILNDFYFTVFDPVRHFSLEAIYCSLPRLASVEQDEWVPPELFPDHLTDGAGDGEQPQAGPLRLSRLCPGLRDAQPASWTARTGDLRMPPAGEVAGAVDADPSSTGGGEVQRKPTPWRQLLPEPSEVSAVRRGRRPAGAGPVLVAALVDRAPNLGGLCRTCEVLGASRMVISSLQLTADKQFQSLSVSAERWVPLTEVKPHQLAEYLSQLRSAGYTLVGVEQTSNSVPVTAYQFPERTALVLGNEREGIPVELIHLLDVCVEIPQCGVVRSLNVHVAGALLLWEYRRQHP</sequence>
<keyword evidence="2 13" id="KW-0489">Methyltransferase</keyword>
<evidence type="ECO:0000256" key="4">
    <source>
        <dbReference type="ARBA" id="ARBA00022691"/>
    </source>
</evidence>
<dbReference type="InterPro" id="IPR001537">
    <property type="entry name" value="SpoU_MeTrfase"/>
</dbReference>
<keyword evidence="14" id="KW-1185">Reference proteome</keyword>
<evidence type="ECO:0000256" key="11">
    <source>
        <dbReference type="ARBA" id="ARBA00093656"/>
    </source>
</evidence>
<dbReference type="Pfam" id="PF00588">
    <property type="entry name" value="SpoU_methylase"/>
    <property type="match status" value="1"/>
</dbReference>
<dbReference type="GO" id="GO:0003723">
    <property type="term" value="F:RNA binding"/>
    <property type="evidence" value="ECO:0007669"/>
    <property type="project" value="UniProtKB-KW"/>
</dbReference>
<comment type="catalytic activity">
    <reaction evidence="7">
        <text>guanosine(18) in tRNA + S-adenosyl-L-methionine = 2'-O-methylguanosine(18) in tRNA + S-adenosyl-L-homocysteine + H(+)</text>
        <dbReference type="Rhea" id="RHEA:20077"/>
        <dbReference type="Rhea" id="RHEA-COMP:10190"/>
        <dbReference type="Rhea" id="RHEA-COMP:10192"/>
        <dbReference type="ChEBI" id="CHEBI:15378"/>
        <dbReference type="ChEBI" id="CHEBI:57856"/>
        <dbReference type="ChEBI" id="CHEBI:59789"/>
        <dbReference type="ChEBI" id="CHEBI:74269"/>
        <dbReference type="ChEBI" id="CHEBI:74445"/>
        <dbReference type="EC" id="2.1.1.34"/>
    </reaction>
    <physiologicalReaction direction="left-to-right" evidence="7">
        <dbReference type="Rhea" id="RHEA:20078"/>
    </physiologicalReaction>
</comment>
<protein>
    <recommendedName>
        <fullName evidence="10">tRNA (guanosine(18)-2'-O)-methyltransferase TARBP1</fullName>
        <ecNumber evidence="9">2.1.1.34</ecNumber>
    </recommendedName>
    <alternativeName>
        <fullName evidence="11">TAR RNA-binding protein 1</fullName>
    </alternativeName>
</protein>
<comment type="similarity">
    <text evidence="1">Belongs to the class IV-like SAM-binding methyltransferase superfamily. RNA methyltransferase TrmH family.</text>
</comment>
<dbReference type="GO" id="GO:0141100">
    <property type="term" value="F:tRNA (guanine(18)-2'-O)-methyltransferase activity"/>
    <property type="evidence" value="ECO:0007669"/>
    <property type="project" value="UniProtKB-EC"/>
</dbReference>
<keyword evidence="6" id="KW-0007">Acetylation</keyword>
<evidence type="ECO:0000256" key="8">
    <source>
        <dbReference type="ARBA" id="ARBA00093361"/>
    </source>
</evidence>
<feature type="domain" description="tRNA/rRNA methyltransferase SpoU type" evidence="12">
    <location>
        <begin position="1042"/>
        <end position="1182"/>
    </location>
</feature>
<organism evidence="13 14">
    <name type="scientific">Amphibalanus amphitrite</name>
    <name type="common">Striped barnacle</name>
    <name type="synonym">Balanus amphitrite</name>
    <dbReference type="NCBI Taxonomy" id="1232801"/>
    <lineage>
        <taxon>Eukaryota</taxon>
        <taxon>Metazoa</taxon>
        <taxon>Ecdysozoa</taxon>
        <taxon>Arthropoda</taxon>
        <taxon>Crustacea</taxon>
        <taxon>Multicrustacea</taxon>
        <taxon>Cirripedia</taxon>
        <taxon>Thoracica</taxon>
        <taxon>Thoracicalcarea</taxon>
        <taxon>Balanomorpha</taxon>
        <taxon>Balanoidea</taxon>
        <taxon>Balanidae</taxon>
        <taxon>Amphibalaninae</taxon>
        <taxon>Amphibalanus</taxon>
    </lineage>
</organism>
<accession>A0A6A4W7D4</accession>
<gene>
    <name evidence="13" type="primary">TARBP1_1</name>
    <name evidence="13" type="ORF">FJT64_025522</name>
</gene>
<dbReference type="SUPFAM" id="SSF75217">
    <property type="entry name" value="alpha/beta knot"/>
    <property type="match status" value="1"/>
</dbReference>
<dbReference type="OrthoDB" id="241340at2759"/>
<dbReference type="CDD" id="cd18091">
    <property type="entry name" value="SpoU-like_TRM3-like"/>
    <property type="match status" value="1"/>
</dbReference>
<dbReference type="Proteomes" id="UP000440578">
    <property type="component" value="Unassembled WGS sequence"/>
</dbReference>
<proteinExistence type="inferred from homology"/>
<dbReference type="SUPFAM" id="SSF48371">
    <property type="entry name" value="ARM repeat"/>
    <property type="match status" value="1"/>
</dbReference>
<name>A0A6A4W7D4_AMPAM</name>
<dbReference type="InterPro" id="IPR029026">
    <property type="entry name" value="tRNA_m1G_MTases_N"/>
</dbReference>
<evidence type="ECO:0000256" key="1">
    <source>
        <dbReference type="ARBA" id="ARBA00007228"/>
    </source>
</evidence>
<evidence type="ECO:0000313" key="13">
    <source>
        <dbReference type="EMBL" id="KAF0302385.1"/>
    </source>
</evidence>
<evidence type="ECO:0000256" key="7">
    <source>
        <dbReference type="ARBA" id="ARBA00093266"/>
    </source>
</evidence>
<evidence type="ECO:0000256" key="3">
    <source>
        <dbReference type="ARBA" id="ARBA00022679"/>
    </source>
</evidence>
<evidence type="ECO:0000313" key="14">
    <source>
        <dbReference type="Proteomes" id="UP000440578"/>
    </source>
</evidence>
<dbReference type="InterPro" id="IPR044748">
    <property type="entry name" value="Trm3/TARBP1_C"/>
</dbReference>
<dbReference type="InterPro" id="IPR045330">
    <property type="entry name" value="TRM3/TARBP1"/>
</dbReference>
<dbReference type="GO" id="GO:0030488">
    <property type="term" value="P:tRNA methylation"/>
    <property type="evidence" value="ECO:0007669"/>
    <property type="project" value="InterPro"/>
</dbReference>
<keyword evidence="5" id="KW-0694">RNA-binding</keyword>
<dbReference type="EC" id="2.1.1.34" evidence="9"/>
<dbReference type="InterPro" id="IPR016024">
    <property type="entry name" value="ARM-type_fold"/>
</dbReference>
<dbReference type="InterPro" id="IPR029028">
    <property type="entry name" value="Alpha/beta_knot_MTases"/>
</dbReference>
<evidence type="ECO:0000256" key="2">
    <source>
        <dbReference type="ARBA" id="ARBA00022603"/>
    </source>
</evidence>
<dbReference type="AlphaFoldDB" id="A0A6A4W7D4"/>
<evidence type="ECO:0000259" key="12">
    <source>
        <dbReference type="Pfam" id="PF00588"/>
    </source>
</evidence>
<reference evidence="13 14" key="1">
    <citation type="submission" date="2019-07" db="EMBL/GenBank/DDBJ databases">
        <title>Draft genome assembly of a fouling barnacle, Amphibalanus amphitrite (Darwin, 1854): The first reference genome for Thecostraca.</title>
        <authorList>
            <person name="Kim W."/>
        </authorList>
    </citation>
    <scope>NUCLEOTIDE SEQUENCE [LARGE SCALE GENOMIC DNA]</scope>
    <source>
        <strain evidence="13">SNU_AA5</strain>
        <tissue evidence="13">Soma without cirri and trophi</tissue>
    </source>
</reference>
<evidence type="ECO:0000256" key="10">
    <source>
        <dbReference type="ARBA" id="ARBA00093636"/>
    </source>
</evidence>
<keyword evidence="3 13" id="KW-0808">Transferase</keyword>
<comment type="caution">
    <text evidence="13">The sequence shown here is derived from an EMBL/GenBank/DDBJ whole genome shotgun (WGS) entry which is preliminary data.</text>
</comment>